<dbReference type="Proteomes" id="UP001597475">
    <property type="component" value="Unassembled WGS sequence"/>
</dbReference>
<feature type="region of interest" description="Disordered" evidence="1">
    <location>
        <begin position="1"/>
        <end position="46"/>
    </location>
</feature>
<feature type="compositionally biased region" description="Basic and acidic residues" evidence="1">
    <location>
        <begin position="9"/>
        <end position="33"/>
    </location>
</feature>
<proteinExistence type="predicted"/>
<keyword evidence="3" id="KW-1185">Reference proteome</keyword>
<dbReference type="EMBL" id="JBHUMK010000052">
    <property type="protein sequence ID" value="MFD2610116.1"/>
    <property type="molecule type" value="Genomic_DNA"/>
</dbReference>
<comment type="caution">
    <text evidence="2">The sequence shown here is derived from an EMBL/GenBank/DDBJ whole genome shotgun (WGS) entry which is preliminary data.</text>
</comment>
<evidence type="ECO:0000256" key="1">
    <source>
        <dbReference type="SAM" id="MobiDB-lite"/>
    </source>
</evidence>
<organism evidence="2 3">
    <name type="scientific">Deinococcus taklimakanensis</name>
    <dbReference type="NCBI Taxonomy" id="536443"/>
    <lineage>
        <taxon>Bacteria</taxon>
        <taxon>Thermotogati</taxon>
        <taxon>Deinococcota</taxon>
        <taxon>Deinococci</taxon>
        <taxon>Deinococcales</taxon>
        <taxon>Deinococcaceae</taxon>
        <taxon>Deinococcus</taxon>
    </lineage>
</organism>
<evidence type="ECO:0000313" key="2">
    <source>
        <dbReference type="EMBL" id="MFD2610116.1"/>
    </source>
</evidence>
<dbReference type="RefSeq" id="WP_386846033.1">
    <property type="nucleotide sequence ID" value="NZ_JBHUMK010000052.1"/>
</dbReference>
<name>A0ABW5P4F4_9DEIO</name>
<sequence>MTLPPPPPKKKEAGPTMLDRNREVEQQQEREEALTLPTLEEEPTGKFTVSPVRLSSLDTFDEVYAQLRRQRRSLKRYHLADALMASLEDPAVLAAVIERLK</sequence>
<reference evidence="3" key="1">
    <citation type="journal article" date="2019" name="Int. J. Syst. Evol. Microbiol.">
        <title>The Global Catalogue of Microorganisms (GCM) 10K type strain sequencing project: providing services to taxonomists for standard genome sequencing and annotation.</title>
        <authorList>
            <consortium name="The Broad Institute Genomics Platform"/>
            <consortium name="The Broad Institute Genome Sequencing Center for Infectious Disease"/>
            <person name="Wu L."/>
            <person name="Ma J."/>
        </authorList>
    </citation>
    <scope>NUCLEOTIDE SEQUENCE [LARGE SCALE GENOMIC DNA]</scope>
    <source>
        <strain evidence="3">KCTC 33842</strain>
    </source>
</reference>
<gene>
    <name evidence="2" type="ORF">ACFSR9_11805</name>
</gene>
<accession>A0ABW5P4F4</accession>
<protein>
    <submittedName>
        <fullName evidence="2">Uncharacterized protein</fullName>
    </submittedName>
</protein>
<evidence type="ECO:0000313" key="3">
    <source>
        <dbReference type="Proteomes" id="UP001597475"/>
    </source>
</evidence>